<dbReference type="AlphaFoldDB" id="A0A849BHM3"/>
<comment type="caution">
    <text evidence="1">The sequence shown here is derived from an EMBL/GenBank/DDBJ whole genome shotgun (WGS) entry which is preliminary data.</text>
</comment>
<dbReference type="InterPro" id="IPR010982">
    <property type="entry name" value="Lambda_DNA-bd_dom_sf"/>
</dbReference>
<accession>A0A849BHM3</accession>
<organism evidence="1 2">
    <name type="scientific">Cupriavidus gilardii</name>
    <dbReference type="NCBI Taxonomy" id="82541"/>
    <lineage>
        <taxon>Bacteria</taxon>
        <taxon>Pseudomonadati</taxon>
        <taxon>Pseudomonadota</taxon>
        <taxon>Betaproteobacteria</taxon>
        <taxon>Burkholderiales</taxon>
        <taxon>Burkholderiaceae</taxon>
        <taxon>Cupriavidus</taxon>
    </lineage>
</organism>
<protein>
    <submittedName>
        <fullName evidence="1">XRE family transcriptional regulator</fullName>
    </submittedName>
</protein>
<gene>
    <name evidence="1" type="ORF">HLB16_23480</name>
</gene>
<evidence type="ECO:0000313" key="2">
    <source>
        <dbReference type="Proteomes" id="UP000542973"/>
    </source>
</evidence>
<dbReference type="SUPFAM" id="SSF47413">
    <property type="entry name" value="lambda repressor-like DNA-binding domains"/>
    <property type="match status" value="1"/>
</dbReference>
<evidence type="ECO:0000313" key="1">
    <source>
        <dbReference type="EMBL" id="NNH13816.1"/>
    </source>
</evidence>
<sequence>MPILYSAPTPAQLALFKQELGLSSTQMAELFGISEGRQWRKYTGGDRDISLQMLFFGLARLELDEATIERIFDRMRKVGAIVDVESTA</sequence>
<dbReference type="EMBL" id="JABEMD010000060">
    <property type="protein sequence ID" value="NNH13816.1"/>
    <property type="molecule type" value="Genomic_DNA"/>
</dbReference>
<reference evidence="1 2" key="1">
    <citation type="submission" date="2020-05" db="EMBL/GenBank/DDBJ databases">
        <title>MicrobeNet Type strains.</title>
        <authorList>
            <person name="Nicholson A.C."/>
        </authorList>
    </citation>
    <scope>NUCLEOTIDE SEQUENCE [LARGE SCALE GENOMIC DNA]</scope>
    <source>
        <strain evidence="1 2">ATCC 700815</strain>
    </source>
</reference>
<dbReference type="Proteomes" id="UP000542973">
    <property type="component" value="Unassembled WGS sequence"/>
</dbReference>
<dbReference type="RefSeq" id="WP_151023486.1">
    <property type="nucleotide sequence ID" value="NZ_BAAAEB010000051.1"/>
</dbReference>
<dbReference type="GO" id="GO:0003677">
    <property type="term" value="F:DNA binding"/>
    <property type="evidence" value="ECO:0007669"/>
    <property type="project" value="InterPro"/>
</dbReference>
<name>A0A849BHM3_9BURK</name>
<proteinExistence type="predicted"/>